<reference evidence="9" key="1">
    <citation type="submission" date="2022-07" db="EMBL/GenBank/DDBJ databases">
        <title>Complete Genome Sequence of the Radioresistant Bacterium Deinococcus aetherius ST0316, Isolated from the Air Dust collected in Lower Stratosphere above Japan.</title>
        <authorList>
            <person name="Satoh K."/>
            <person name="Hagiwara K."/>
            <person name="Katsumata K."/>
            <person name="Kubo A."/>
            <person name="Yokobori S."/>
            <person name="Yamagishi A."/>
            <person name="Oono Y."/>
            <person name="Narumi I."/>
        </authorList>
    </citation>
    <scope>NUCLEOTIDE SEQUENCE</scope>
    <source>
        <strain evidence="9">ST0316</strain>
    </source>
</reference>
<dbReference type="PANTHER" id="PTHR42781">
    <property type="entry name" value="SPERMIDINE/PUTRESCINE IMPORT ATP-BINDING PROTEIN POTA"/>
    <property type="match status" value="1"/>
</dbReference>
<evidence type="ECO:0000313" key="10">
    <source>
        <dbReference type="Proteomes" id="UP001064971"/>
    </source>
</evidence>
<evidence type="ECO:0000256" key="2">
    <source>
        <dbReference type="ARBA" id="ARBA00022475"/>
    </source>
</evidence>
<evidence type="ECO:0000256" key="6">
    <source>
        <dbReference type="ARBA" id="ARBA00023136"/>
    </source>
</evidence>
<dbReference type="SUPFAM" id="SSF52540">
    <property type="entry name" value="P-loop containing nucleoside triphosphate hydrolases"/>
    <property type="match status" value="1"/>
</dbReference>
<dbReference type="PANTHER" id="PTHR42781:SF4">
    <property type="entry name" value="SPERMIDINE_PUTRESCINE IMPORT ATP-BINDING PROTEIN POTA"/>
    <property type="match status" value="1"/>
</dbReference>
<dbReference type="InterPro" id="IPR017871">
    <property type="entry name" value="ABC_transporter-like_CS"/>
</dbReference>
<evidence type="ECO:0000256" key="1">
    <source>
        <dbReference type="ARBA" id="ARBA00022448"/>
    </source>
</evidence>
<dbReference type="EMBL" id="AP026560">
    <property type="protein sequence ID" value="BDP41698.1"/>
    <property type="molecule type" value="Genomic_DNA"/>
</dbReference>
<keyword evidence="6 7" id="KW-0472">Membrane</keyword>
<comment type="function">
    <text evidence="7">Part of the ABC transporter complex PotABCD involved in spermidine/putrescine import. Responsible for energy coupling to the transport system.</text>
</comment>
<dbReference type="PROSITE" id="PS00211">
    <property type="entry name" value="ABC_TRANSPORTER_1"/>
    <property type="match status" value="1"/>
</dbReference>
<dbReference type="Proteomes" id="UP001064971">
    <property type="component" value="Chromosome"/>
</dbReference>
<protein>
    <recommendedName>
        <fullName evidence="7">Spermidine/putrescine import ATP-binding protein PotA</fullName>
        <ecNumber evidence="7">7.6.2.11</ecNumber>
    </recommendedName>
</protein>
<evidence type="ECO:0000256" key="5">
    <source>
        <dbReference type="ARBA" id="ARBA00022967"/>
    </source>
</evidence>
<dbReference type="InterPro" id="IPR013611">
    <property type="entry name" value="Transp-assoc_OB_typ2"/>
</dbReference>
<dbReference type="InterPro" id="IPR008995">
    <property type="entry name" value="Mo/tungstate-bd_C_term_dom"/>
</dbReference>
<dbReference type="SMART" id="SM00382">
    <property type="entry name" value="AAA"/>
    <property type="match status" value="1"/>
</dbReference>
<evidence type="ECO:0000259" key="8">
    <source>
        <dbReference type="PROSITE" id="PS50893"/>
    </source>
</evidence>
<evidence type="ECO:0000313" key="9">
    <source>
        <dbReference type="EMBL" id="BDP41698.1"/>
    </source>
</evidence>
<proteinExistence type="inferred from homology"/>
<comment type="catalytic activity">
    <reaction evidence="7">
        <text>ATP + H2O + polyamine-[polyamine-binding protein]Side 1 = ADP + phosphate + polyamineSide 2 + [polyamine-binding protein]Side 1.</text>
        <dbReference type="EC" id="7.6.2.11"/>
    </reaction>
</comment>
<evidence type="ECO:0000256" key="7">
    <source>
        <dbReference type="RuleBase" id="RU364083"/>
    </source>
</evidence>
<gene>
    <name evidence="7" type="primary">potA</name>
    <name evidence="9" type="ORF">DAETH_16670</name>
</gene>
<evidence type="ECO:0000256" key="3">
    <source>
        <dbReference type="ARBA" id="ARBA00022741"/>
    </source>
</evidence>
<keyword evidence="2 7" id="KW-1003">Cell membrane</keyword>
<accession>A0ABN6REB2</accession>
<dbReference type="Gene3D" id="3.40.50.300">
    <property type="entry name" value="P-loop containing nucleotide triphosphate hydrolases"/>
    <property type="match status" value="1"/>
</dbReference>
<name>A0ABN6REB2_9DEIO</name>
<dbReference type="RefSeq" id="WP_264774433.1">
    <property type="nucleotide sequence ID" value="NZ_AP026560.1"/>
</dbReference>
<organism evidence="9 10">
    <name type="scientific">Deinococcus aetherius</name>
    <dbReference type="NCBI Taxonomy" id="200252"/>
    <lineage>
        <taxon>Bacteria</taxon>
        <taxon>Thermotogati</taxon>
        <taxon>Deinococcota</taxon>
        <taxon>Deinococci</taxon>
        <taxon>Deinococcales</taxon>
        <taxon>Deinococcaceae</taxon>
        <taxon>Deinococcus</taxon>
    </lineage>
</organism>
<dbReference type="Gene3D" id="2.40.50.100">
    <property type="match status" value="1"/>
</dbReference>
<dbReference type="InterPro" id="IPR050093">
    <property type="entry name" value="ABC_SmlMolc_Importer"/>
</dbReference>
<keyword evidence="10" id="KW-1185">Reference proteome</keyword>
<dbReference type="InterPro" id="IPR027417">
    <property type="entry name" value="P-loop_NTPase"/>
</dbReference>
<evidence type="ECO:0000256" key="4">
    <source>
        <dbReference type="ARBA" id="ARBA00022840"/>
    </source>
</evidence>
<dbReference type="NCBIfam" id="TIGR01187">
    <property type="entry name" value="potA"/>
    <property type="match status" value="1"/>
</dbReference>
<sequence length="388" mass="42902">MYVHAEGTAITGVVFKGKRTRELPQGAAVSVVDVFKSFRTASGSETHVLESIDLDIRRGEFFSLLGPSGCGKTTLLRILAGFEEADAGAVLIGGRDMTGVPPHRRPVNTVFQSYALFPHLTVFDNVAFGLRQKRVPPAQVRERVVRALETVRIAEYSTRRPDQLSGGQRQRVALARATVNEPEVLLLDEPLSALDRGLRKELQVELSNLQETLGITFVFVTHDQEEALVMSDRIAVMNRGCIEQLGRAEELYERPRTAFVANFLGQSNLIPGTVRETGPNGAVVQTPHGPLRTHYGAGLPVGREVTLSIRPEKLRMERDDETQGNEVRARVDDIVYTGAENQYLLEANGQRLVAFQLNADIGADEDFDYEEEVALYLPPENLVILEEG</sequence>
<dbReference type="InterPro" id="IPR003439">
    <property type="entry name" value="ABC_transporter-like_ATP-bd"/>
</dbReference>
<feature type="domain" description="ABC transporter" evidence="8">
    <location>
        <begin position="29"/>
        <end position="264"/>
    </location>
</feature>
<dbReference type="PROSITE" id="PS50893">
    <property type="entry name" value="ABC_TRANSPORTER_2"/>
    <property type="match status" value="1"/>
</dbReference>
<dbReference type="Pfam" id="PF00005">
    <property type="entry name" value="ABC_tran"/>
    <property type="match status" value="1"/>
</dbReference>
<keyword evidence="3 7" id="KW-0547">Nucleotide-binding</keyword>
<dbReference type="SUPFAM" id="SSF50331">
    <property type="entry name" value="MOP-like"/>
    <property type="match status" value="1"/>
</dbReference>
<dbReference type="InterPro" id="IPR005893">
    <property type="entry name" value="PotA-like"/>
</dbReference>
<dbReference type="InterPro" id="IPR003593">
    <property type="entry name" value="AAA+_ATPase"/>
</dbReference>
<dbReference type="Pfam" id="PF08402">
    <property type="entry name" value="TOBE_2"/>
    <property type="match status" value="1"/>
</dbReference>
<keyword evidence="1 7" id="KW-0813">Transport</keyword>
<comment type="subunit">
    <text evidence="7">The complex is composed of two ATP-binding proteins (PotA), two transmembrane proteins (PotB and PotC) and a solute-binding protein (PotD).</text>
</comment>
<dbReference type="EC" id="7.6.2.11" evidence="7"/>
<comment type="similarity">
    <text evidence="7">Belongs to the ABC transporter superfamily. Spermidine/putrescine importer (TC 3.A.1.11.1) family.</text>
</comment>
<keyword evidence="4 7" id="KW-0067">ATP-binding</keyword>
<keyword evidence="5 7" id="KW-1278">Translocase</keyword>